<dbReference type="Pfam" id="PF00534">
    <property type="entry name" value="Glycos_transf_1"/>
    <property type="match status" value="1"/>
</dbReference>
<dbReference type="SUPFAM" id="SSF53756">
    <property type="entry name" value="UDP-Glycosyltransferase/glycogen phosphorylase"/>
    <property type="match status" value="1"/>
</dbReference>
<gene>
    <name evidence="4" type="ORF">MNBD_CHLOROFLEXI01-360</name>
</gene>
<evidence type="ECO:0000256" key="1">
    <source>
        <dbReference type="ARBA" id="ARBA00022679"/>
    </source>
</evidence>
<dbReference type="PANTHER" id="PTHR46401">
    <property type="entry name" value="GLYCOSYLTRANSFERASE WBBK-RELATED"/>
    <property type="match status" value="1"/>
</dbReference>
<evidence type="ECO:0000313" key="4">
    <source>
        <dbReference type="EMBL" id="VAW31105.1"/>
    </source>
</evidence>
<dbReference type="Pfam" id="PF13439">
    <property type="entry name" value="Glyco_transf_4"/>
    <property type="match status" value="1"/>
</dbReference>
<dbReference type="GO" id="GO:0016757">
    <property type="term" value="F:glycosyltransferase activity"/>
    <property type="evidence" value="ECO:0007669"/>
    <property type="project" value="InterPro"/>
</dbReference>
<dbReference type="InterPro" id="IPR028098">
    <property type="entry name" value="Glyco_trans_4-like_N"/>
</dbReference>
<reference evidence="4" key="1">
    <citation type="submission" date="2018-06" db="EMBL/GenBank/DDBJ databases">
        <authorList>
            <person name="Zhirakovskaya E."/>
        </authorList>
    </citation>
    <scope>NUCLEOTIDE SEQUENCE</scope>
</reference>
<evidence type="ECO:0000259" key="2">
    <source>
        <dbReference type="Pfam" id="PF00534"/>
    </source>
</evidence>
<dbReference type="AlphaFoldDB" id="A0A3B0UJA6"/>
<dbReference type="PANTHER" id="PTHR46401:SF2">
    <property type="entry name" value="GLYCOSYLTRANSFERASE WBBK-RELATED"/>
    <property type="match status" value="1"/>
</dbReference>
<proteinExistence type="predicted"/>
<accession>A0A3B0UJA6</accession>
<organism evidence="4">
    <name type="scientific">hydrothermal vent metagenome</name>
    <dbReference type="NCBI Taxonomy" id="652676"/>
    <lineage>
        <taxon>unclassified sequences</taxon>
        <taxon>metagenomes</taxon>
        <taxon>ecological metagenomes</taxon>
    </lineage>
</organism>
<dbReference type="InterPro" id="IPR001296">
    <property type="entry name" value="Glyco_trans_1"/>
</dbReference>
<dbReference type="FunFam" id="3.40.50.2000:FF:000119">
    <property type="entry name" value="Glycosyl transferase group 1"/>
    <property type="match status" value="1"/>
</dbReference>
<dbReference type="Gene3D" id="3.40.50.2000">
    <property type="entry name" value="Glycogen Phosphorylase B"/>
    <property type="match status" value="2"/>
</dbReference>
<feature type="domain" description="Glycosyl transferase family 1" evidence="2">
    <location>
        <begin position="200"/>
        <end position="352"/>
    </location>
</feature>
<dbReference type="CDD" id="cd03809">
    <property type="entry name" value="GT4_MtfB-like"/>
    <property type="match status" value="1"/>
</dbReference>
<feature type="domain" description="Glycosyltransferase subfamily 4-like N-terminal" evidence="3">
    <location>
        <begin position="59"/>
        <end position="177"/>
    </location>
</feature>
<name>A0A3B0UJA6_9ZZZZ</name>
<protein>
    <submittedName>
        <fullName evidence="4">Glycosyltransferase</fullName>
    </submittedName>
</protein>
<sequence>MPKQPPIYALDARTATEHFPGIGRYVTQLSSHLLPLLQTNERLLLLHNFSESSRWQLPPEQENVIYLDTAVSPFSLQQQWQIPRLLRQNNAAVYHTAYYLMPYRPNIPTLVTLYDLIPEQFPQLVSPQARLLFRLATRLALRAGDHFLAISEATKNAYLTHYTLSPTQITAVPLAADAHFRPQTETAVAALRSKYSLPTQYVLYLGINKPHKNLLRLITAWRTVVEQYPDAPPLIIAGAWDKRYESVKTAVFQHNLTKKVRFLGSLPNNDLPALYSGATLFVFPSLIEGFGLPVLEAMACGTAVACSNTSSLPEVGGKAAVYFDPINSQQIANALLELLQNEQKRQEMRKRGLAQASKFSWQKTAEITLSHYRNLL</sequence>
<dbReference type="GO" id="GO:0009103">
    <property type="term" value="P:lipopolysaccharide biosynthetic process"/>
    <property type="evidence" value="ECO:0007669"/>
    <property type="project" value="TreeGrafter"/>
</dbReference>
<evidence type="ECO:0000259" key="3">
    <source>
        <dbReference type="Pfam" id="PF13439"/>
    </source>
</evidence>
<dbReference type="EMBL" id="UOEU01000157">
    <property type="protein sequence ID" value="VAW31105.1"/>
    <property type="molecule type" value="Genomic_DNA"/>
</dbReference>
<keyword evidence="1 4" id="KW-0808">Transferase</keyword>